<dbReference type="PANTHER" id="PTHR38105:SF2">
    <property type="entry name" value="N-ACETYLNEURAMINIC ACID OUTER MEMBRANE CHANNEL PROTEIN NANC-RELATED"/>
    <property type="match status" value="1"/>
</dbReference>
<feature type="signal peptide" evidence="11">
    <location>
        <begin position="1"/>
        <end position="21"/>
    </location>
</feature>
<comment type="caution">
    <text evidence="13">The sequence shown here is derived from an EMBL/GenBank/DDBJ whole genome shotgun (WGS) entry which is preliminary data.</text>
</comment>
<keyword evidence="8" id="KW-0626">Porin</keyword>
<keyword evidence="3" id="KW-1134">Transmembrane beta strand</keyword>
<dbReference type="GO" id="GO:0006811">
    <property type="term" value="P:monoatomic ion transport"/>
    <property type="evidence" value="ECO:0007669"/>
    <property type="project" value="UniProtKB-KW"/>
</dbReference>
<dbReference type="GO" id="GO:0015772">
    <property type="term" value="P:oligosaccharide transport"/>
    <property type="evidence" value="ECO:0007669"/>
    <property type="project" value="TreeGrafter"/>
</dbReference>
<dbReference type="GO" id="GO:0009279">
    <property type="term" value="C:cell outer membrane"/>
    <property type="evidence" value="ECO:0007669"/>
    <property type="project" value="UniProtKB-SubCell"/>
</dbReference>
<comment type="subcellular location">
    <subcellularLocation>
        <location evidence="1">Cell outer membrane</location>
    </subcellularLocation>
</comment>
<dbReference type="EMBL" id="PQGE01000016">
    <property type="protein sequence ID" value="POP42983.1"/>
    <property type="molecule type" value="Genomic_DNA"/>
</dbReference>
<sequence length="231" mass="27560">MKVKLPLLIIISTAYPLSSLAAGAWIEGREAYNTASEEHEFVLRGGYNFEQGAGIMLTNAYNTGKLDQFKHSYNELEGWYPLFKPTTEFTILPALILTDNTDGSTVSPYVDFNYKFTPDFNVTFRYRYNNKNYDSVDLNGDENKDSTHQFVMYWNLKLNDKWAYTFEPDYFIHVNDFHSKNGKDHNWELNNKITYTLTPQWKPYFEVSWLDRWNQYDREQYRFRTGIRYYF</sequence>
<evidence type="ECO:0000256" key="3">
    <source>
        <dbReference type="ARBA" id="ARBA00022452"/>
    </source>
</evidence>
<keyword evidence="7" id="KW-0406">Ion transport</keyword>
<dbReference type="GO" id="GO:0015288">
    <property type="term" value="F:porin activity"/>
    <property type="evidence" value="ECO:0007669"/>
    <property type="project" value="UniProtKB-KW"/>
</dbReference>
<keyword evidence="5" id="KW-0812">Transmembrane</keyword>
<evidence type="ECO:0000256" key="8">
    <source>
        <dbReference type="ARBA" id="ARBA00023114"/>
    </source>
</evidence>
<keyword evidence="4" id="KW-0762">Sugar transport</keyword>
<evidence type="ECO:0000256" key="4">
    <source>
        <dbReference type="ARBA" id="ARBA00022597"/>
    </source>
</evidence>
<evidence type="ECO:0000256" key="9">
    <source>
        <dbReference type="ARBA" id="ARBA00023136"/>
    </source>
</evidence>
<dbReference type="Gene3D" id="2.40.160.40">
    <property type="entry name" value="monomeric porin ompg"/>
    <property type="match status" value="1"/>
</dbReference>
<evidence type="ECO:0000256" key="2">
    <source>
        <dbReference type="ARBA" id="ARBA00022448"/>
    </source>
</evidence>
<keyword evidence="2" id="KW-0813">Transport</keyword>
<keyword evidence="10" id="KW-0998">Cell outer membrane</keyword>
<feature type="chain" id="PRO_5015109893" evidence="11">
    <location>
        <begin position="22"/>
        <end position="231"/>
    </location>
</feature>
<evidence type="ECO:0000256" key="6">
    <source>
        <dbReference type="ARBA" id="ARBA00022729"/>
    </source>
</evidence>
<dbReference type="PANTHER" id="PTHR38105">
    <property type="entry name" value="OUTER MEMBRANE PROTEIN-RELATED-RELATED"/>
    <property type="match status" value="1"/>
</dbReference>
<gene>
    <name evidence="13" type="ORF">CHU32_17295</name>
    <name evidence="12" type="ORF">CHU33_17195</name>
</gene>
<accession>A0A2P5GLQ9</accession>
<dbReference type="Pfam" id="PF06178">
    <property type="entry name" value="KdgM"/>
    <property type="match status" value="1"/>
</dbReference>
<reference evidence="14 15" key="1">
    <citation type="submission" date="2018-01" db="EMBL/GenBank/DDBJ databases">
        <title>Superficieibacter electus gen. nov., sp. nov., an extended-spectrum beta-lactamase possessing member of the Enterobacteriaceae family, isolated from intensive care unit surfaces.</title>
        <authorList>
            <person name="Potter R.F."/>
            <person name="D'Souza A.W."/>
        </authorList>
    </citation>
    <scope>NUCLEOTIDE SEQUENCE [LARGE SCALE GENOMIC DNA]</scope>
    <source>
        <strain evidence="13 15">BP-1</strain>
        <strain evidence="12 14">BP-2</strain>
    </source>
</reference>
<dbReference type="Proteomes" id="UP000247005">
    <property type="component" value="Unassembled WGS sequence"/>
</dbReference>
<evidence type="ECO:0000313" key="12">
    <source>
        <dbReference type="EMBL" id="POP42983.1"/>
    </source>
</evidence>
<evidence type="ECO:0000313" key="15">
    <source>
        <dbReference type="Proteomes" id="UP000247005"/>
    </source>
</evidence>
<keyword evidence="6 11" id="KW-0732">Signal</keyword>
<protein>
    <submittedName>
        <fullName evidence="13">Porin OmpL</fullName>
    </submittedName>
</protein>
<evidence type="ECO:0000256" key="10">
    <source>
        <dbReference type="ARBA" id="ARBA00023237"/>
    </source>
</evidence>
<evidence type="ECO:0000313" key="13">
    <source>
        <dbReference type="EMBL" id="POP46478.1"/>
    </source>
</evidence>
<dbReference type="AlphaFoldDB" id="A0A2P5GLQ9"/>
<evidence type="ECO:0000256" key="11">
    <source>
        <dbReference type="SAM" id="SignalP"/>
    </source>
</evidence>
<evidence type="ECO:0000256" key="1">
    <source>
        <dbReference type="ARBA" id="ARBA00004442"/>
    </source>
</evidence>
<evidence type="ECO:0000256" key="7">
    <source>
        <dbReference type="ARBA" id="ARBA00023065"/>
    </source>
</evidence>
<name>A0A2P5GLQ9_9ENTR</name>
<organism evidence="13 15">
    <name type="scientific">Superficieibacter electus</name>
    <dbReference type="NCBI Taxonomy" id="2022662"/>
    <lineage>
        <taxon>Bacteria</taxon>
        <taxon>Pseudomonadati</taxon>
        <taxon>Pseudomonadota</taxon>
        <taxon>Gammaproteobacteria</taxon>
        <taxon>Enterobacterales</taxon>
        <taxon>Enterobacteriaceae</taxon>
        <taxon>Superficieibacter</taxon>
    </lineage>
</organism>
<dbReference type="GO" id="GO:0046930">
    <property type="term" value="C:pore complex"/>
    <property type="evidence" value="ECO:0007669"/>
    <property type="project" value="UniProtKB-KW"/>
</dbReference>
<evidence type="ECO:0000313" key="14">
    <source>
        <dbReference type="Proteomes" id="UP000237073"/>
    </source>
</evidence>
<evidence type="ECO:0000256" key="5">
    <source>
        <dbReference type="ARBA" id="ARBA00022692"/>
    </source>
</evidence>
<dbReference type="Proteomes" id="UP000237073">
    <property type="component" value="Unassembled WGS sequence"/>
</dbReference>
<dbReference type="InterPro" id="IPR053713">
    <property type="entry name" value="Bact_OM_Channel_sf"/>
</dbReference>
<dbReference type="EMBL" id="PQGD01000014">
    <property type="protein sequence ID" value="POP46478.1"/>
    <property type="molecule type" value="Genomic_DNA"/>
</dbReference>
<keyword evidence="14" id="KW-1185">Reference proteome</keyword>
<proteinExistence type="predicted"/>
<dbReference type="OrthoDB" id="6587074at2"/>
<dbReference type="SUPFAM" id="SSF56935">
    <property type="entry name" value="Porins"/>
    <property type="match status" value="1"/>
</dbReference>
<dbReference type="RefSeq" id="WP_103677301.1">
    <property type="nucleotide sequence ID" value="NZ_PQGD01000014.1"/>
</dbReference>
<dbReference type="InterPro" id="IPR009331">
    <property type="entry name" value="Oligogalacturonate-sp_porin"/>
</dbReference>
<dbReference type="NCBIfam" id="NF007434">
    <property type="entry name" value="PRK09980.1"/>
    <property type="match status" value="1"/>
</dbReference>
<keyword evidence="9" id="KW-0472">Membrane</keyword>